<reference evidence="1 2" key="1">
    <citation type="submission" date="2021-06" db="EMBL/GenBank/DDBJ databases">
        <authorList>
            <person name="Sun Q."/>
            <person name="Li D."/>
        </authorList>
    </citation>
    <scope>NUCLEOTIDE SEQUENCE [LARGE SCALE GENOMIC DNA]</scope>
    <source>
        <strain evidence="1 2">MSJ-4</strain>
    </source>
</reference>
<dbReference type="InterPro" id="IPR006135">
    <property type="entry name" value="T3SS_substrate_exporter"/>
</dbReference>
<dbReference type="Pfam" id="PF01312">
    <property type="entry name" value="Bac_export_2"/>
    <property type="match status" value="1"/>
</dbReference>
<evidence type="ECO:0000313" key="1">
    <source>
        <dbReference type="EMBL" id="MBU5591408.1"/>
    </source>
</evidence>
<sequence>MKKRRKAAAIKYESSYDAPVVTARGMGQIADKILEKAEENDVPVVYNKELADLLNNVDVGDYVPSELYEAVAEIIAYVADIDKLVGER</sequence>
<keyword evidence="2" id="KW-1185">Reference proteome</keyword>
<dbReference type="EMBL" id="JAHLQL010000001">
    <property type="protein sequence ID" value="MBU5591408.1"/>
    <property type="molecule type" value="Genomic_DNA"/>
</dbReference>
<dbReference type="PANTHER" id="PTHR30531">
    <property type="entry name" value="FLAGELLAR BIOSYNTHETIC PROTEIN FLHB"/>
    <property type="match status" value="1"/>
</dbReference>
<evidence type="ECO:0000313" key="2">
    <source>
        <dbReference type="Proteomes" id="UP000736583"/>
    </source>
</evidence>
<dbReference type="SUPFAM" id="SSF160544">
    <property type="entry name" value="EscU C-terminal domain-like"/>
    <property type="match status" value="1"/>
</dbReference>
<accession>A0ABS6EZL0</accession>
<protein>
    <submittedName>
        <fullName evidence="1">EscU/YscU/HrcU family type III secretion system export apparatus switch protein</fullName>
    </submittedName>
</protein>
<name>A0ABS6EZL0_9CLOT</name>
<gene>
    <name evidence="1" type="ORF">KQI89_06505</name>
</gene>
<dbReference type="RefSeq" id="WP_032122272.1">
    <property type="nucleotide sequence ID" value="NZ_JAHLQL010000001.1"/>
</dbReference>
<organism evidence="1 2">
    <name type="scientific">Clostridium simiarum</name>
    <dbReference type="NCBI Taxonomy" id="2841506"/>
    <lineage>
        <taxon>Bacteria</taxon>
        <taxon>Bacillati</taxon>
        <taxon>Bacillota</taxon>
        <taxon>Clostridia</taxon>
        <taxon>Eubacteriales</taxon>
        <taxon>Clostridiaceae</taxon>
        <taxon>Clostridium</taxon>
    </lineage>
</organism>
<proteinExistence type="predicted"/>
<comment type="caution">
    <text evidence="1">The sequence shown here is derived from an EMBL/GenBank/DDBJ whole genome shotgun (WGS) entry which is preliminary data.</text>
</comment>
<dbReference type="InterPro" id="IPR029025">
    <property type="entry name" value="T3SS_substrate_exporter_C"/>
</dbReference>
<dbReference type="Proteomes" id="UP000736583">
    <property type="component" value="Unassembled WGS sequence"/>
</dbReference>
<dbReference type="PANTHER" id="PTHR30531:SF12">
    <property type="entry name" value="FLAGELLAR BIOSYNTHETIC PROTEIN FLHB"/>
    <property type="match status" value="1"/>
</dbReference>
<dbReference type="Gene3D" id="3.40.1690.10">
    <property type="entry name" value="secretion proteins EscU"/>
    <property type="match status" value="1"/>
</dbReference>